<dbReference type="Gene3D" id="3.10.20.30">
    <property type="match status" value="1"/>
</dbReference>
<name>A0A524RNC6_9CHRO</name>
<reference evidence="1 2" key="1">
    <citation type="journal article" date="2019" name="mSystems">
        <title>Life at home and on the roam: Genomic adaptions reflect the dual lifestyle of an intracellular, facultative symbiont.</title>
        <authorList>
            <person name="Burgsdorf I."/>
        </authorList>
    </citation>
    <scope>NUCLEOTIDE SEQUENCE [LARGE SCALE GENOMIC DNA]</scope>
    <source>
        <strain evidence="1">277cV</strain>
    </source>
</reference>
<sequence length="78" mass="8522">MVEPLLTLRLFASLREEQGWSERTVPLGPAPLTAAALQQQLGLTRRDLRIAVNQRFVAADQLLRAGDEVAFLPPITGG</sequence>
<dbReference type="Proteomes" id="UP000317990">
    <property type="component" value="Unassembled WGS sequence"/>
</dbReference>
<dbReference type="CDD" id="cd00754">
    <property type="entry name" value="Ubl_MoaD"/>
    <property type="match status" value="1"/>
</dbReference>
<comment type="caution">
    <text evidence="1">The sequence shown here is derived from an EMBL/GenBank/DDBJ whole genome shotgun (WGS) entry which is preliminary data.</text>
</comment>
<proteinExistence type="predicted"/>
<dbReference type="InterPro" id="IPR003749">
    <property type="entry name" value="ThiS/MoaD-like"/>
</dbReference>
<dbReference type="SUPFAM" id="SSF54285">
    <property type="entry name" value="MoaD/ThiS"/>
    <property type="match status" value="1"/>
</dbReference>
<dbReference type="AlphaFoldDB" id="A0A524RNC6"/>
<dbReference type="InterPro" id="IPR016155">
    <property type="entry name" value="Mopterin_synth/thiamin_S_b"/>
</dbReference>
<dbReference type="Pfam" id="PF02597">
    <property type="entry name" value="ThiS"/>
    <property type="match status" value="1"/>
</dbReference>
<evidence type="ECO:0000313" key="1">
    <source>
        <dbReference type="EMBL" id="TGG92305.1"/>
    </source>
</evidence>
<accession>A0A524RNC6</accession>
<protein>
    <submittedName>
        <fullName evidence="1">MoaD/ThiS family protein</fullName>
    </submittedName>
</protein>
<gene>
    <name evidence="1" type="ORF">ERJ67_06070</name>
</gene>
<dbReference type="EMBL" id="SRMO01000065">
    <property type="protein sequence ID" value="TGG92305.1"/>
    <property type="molecule type" value="Genomic_DNA"/>
</dbReference>
<organism evidence="1 2">
    <name type="scientific">Aphanocapsa feldmannii 277cV</name>
    <dbReference type="NCBI Taxonomy" id="2507553"/>
    <lineage>
        <taxon>Bacteria</taxon>
        <taxon>Bacillati</taxon>
        <taxon>Cyanobacteriota</taxon>
        <taxon>Cyanophyceae</taxon>
        <taxon>Oscillatoriophycideae</taxon>
        <taxon>Chroococcales</taxon>
        <taxon>Microcystaceae</taxon>
        <taxon>Aphanocapsa</taxon>
    </lineage>
</organism>
<dbReference type="InterPro" id="IPR012675">
    <property type="entry name" value="Beta-grasp_dom_sf"/>
</dbReference>
<evidence type="ECO:0000313" key="2">
    <source>
        <dbReference type="Proteomes" id="UP000317990"/>
    </source>
</evidence>